<dbReference type="Gene3D" id="3.40.630.40">
    <property type="entry name" value="Zn-dependent exopeptidases"/>
    <property type="match status" value="1"/>
</dbReference>
<dbReference type="GO" id="GO:0030288">
    <property type="term" value="C:outer membrane-bounded periplasmic space"/>
    <property type="evidence" value="ECO:0007669"/>
    <property type="project" value="TreeGrafter"/>
</dbReference>
<dbReference type="RefSeq" id="WP_177169679.1">
    <property type="nucleotide sequence ID" value="NZ_FOGV01000011.1"/>
</dbReference>
<dbReference type="CDD" id="cd02696">
    <property type="entry name" value="MurNAc-LAA"/>
    <property type="match status" value="1"/>
</dbReference>
<dbReference type="PANTHER" id="PTHR30404">
    <property type="entry name" value="N-ACETYLMURAMOYL-L-ALANINE AMIDASE"/>
    <property type="match status" value="1"/>
</dbReference>
<dbReference type="Proteomes" id="UP000199318">
    <property type="component" value="Unassembled WGS sequence"/>
</dbReference>
<evidence type="ECO:0000313" key="3">
    <source>
        <dbReference type="EMBL" id="SES01286.1"/>
    </source>
</evidence>
<dbReference type="PANTHER" id="PTHR30404:SF0">
    <property type="entry name" value="N-ACETYLMURAMOYL-L-ALANINE AMIDASE AMIC"/>
    <property type="match status" value="1"/>
</dbReference>
<dbReference type="SMART" id="SM00646">
    <property type="entry name" value="Ami_3"/>
    <property type="match status" value="1"/>
</dbReference>
<keyword evidence="4" id="KW-1185">Reference proteome</keyword>
<sequence length="289" mass="31399">MKAGDSLFRQVKMLFISAIVVSLFILSLAYSFNDHQGSRDAEASVAPEFAAGPDMQSFMLGAMARGKDISVVNDQGAFYEVAMQGETTTILGSYADIAMQEASPFVEGALNGMTIYVDPGHGGADPGAIVNGDIHESELMLDIGLRLEERLMDEGAFTKLSRRDDSFVDNDDRVADSKKVNAGVFISLHANTYGSSSVHGTEVYFNRDAYPEQSEQLAADIQHTLTEGSSFANRGIRAEELNVIEHPHMPSVLVEIGYMTNGEDLEKLMNGQEDIVARLASGIVRYAEQ</sequence>
<dbReference type="EMBL" id="FOGV01000011">
    <property type="protein sequence ID" value="SES01286.1"/>
    <property type="molecule type" value="Genomic_DNA"/>
</dbReference>
<dbReference type="STRING" id="1464123.SAMN05444126_11159"/>
<dbReference type="GO" id="GO:0009253">
    <property type="term" value="P:peptidoglycan catabolic process"/>
    <property type="evidence" value="ECO:0007669"/>
    <property type="project" value="InterPro"/>
</dbReference>
<organism evidence="3 4">
    <name type="scientific">Salisediminibacterium halotolerans</name>
    <dbReference type="NCBI Taxonomy" id="517425"/>
    <lineage>
        <taxon>Bacteria</taxon>
        <taxon>Bacillati</taxon>
        <taxon>Bacillota</taxon>
        <taxon>Bacilli</taxon>
        <taxon>Bacillales</taxon>
        <taxon>Bacillaceae</taxon>
        <taxon>Salisediminibacterium</taxon>
    </lineage>
</organism>
<feature type="domain" description="MurNAc-LAA" evidence="2">
    <location>
        <begin position="174"/>
        <end position="284"/>
    </location>
</feature>
<evidence type="ECO:0000256" key="1">
    <source>
        <dbReference type="ARBA" id="ARBA00022801"/>
    </source>
</evidence>
<proteinExistence type="predicted"/>
<reference evidence="4" key="1">
    <citation type="submission" date="2016-10" db="EMBL/GenBank/DDBJ databases">
        <authorList>
            <person name="de Groot N.N."/>
        </authorList>
    </citation>
    <scope>NUCLEOTIDE SEQUENCE [LARGE SCALE GENOMIC DNA]</scope>
    <source>
        <strain evidence="4">10nlg</strain>
    </source>
</reference>
<evidence type="ECO:0000313" key="4">
    <source>
        <dbReference type="Proteomes" id="UP000199318"/>
    </source>
</evidence>
<comment type="caution">
    <text evidence="3">The sequence shown here is derived from an EMBL/GenBank/DDBJ whole genome shotgun (WGS) entry which is preliminary data.</text>
</comment>
<dbReference type="AlphaFoldDB" id="A0A1H9TVX9"/>
<accession>A0A1H9TVX9</accession>
<gene>
    <name evidence="3" type="ORF">SAMN05444126_11159</name>
</gene>
<keyword evidence="1" id="KW-0378">Hydrolase</keyword>
<dbReference type="Pfam" id="PF01520">
    <property type="entry name" value="Amidase_3"/>
    <property type="match status" value="1"/>
</dbReference>
<dbReference type="SUPFAM" id="SSF53187">
    <property type="entry name" value="Zn-dependent exopeptidases"/>
    <property type="match status" value="1"/>
</dbReference>
<dbReference type="InterPro" id="IPR002508">
    <property type="entry name" value="MurNAc-LAA_cat"/>
</dbReference>
<evidence type="ECO:0000259" key="2">
    <source>
        <dbReference type="SMART" id="SM00646"/>
    </source>
</evidence>
<protein>
    <submittedName>
        <fullName evidence="3">N-acetylmuramoyl-L-alanine amidase</fullName>
    </submittedName>
</protein>
<dbReference type="InterPro" id="IPR050695">
    <property type="entry name" value="N-acetylmuramoyl_amidase_3"/>
</dbReference>
<name>A0A1H9TVX9_9BACI</name>
<dbReference type="GO" id="GO:0008745">
    <property type="term" value="F:N-acetylmuramoyl-L-alanine amidase activity"/>
    <property type="evidence" value="ECO:0007669"/>
    <property type="project" value="InterPro"/>
</dbReference>